<evidence type="ECO:0000256" key="1">
    <source>
        <dbReference type="SAM" id="MobiDB-lite"/>
    </source>
</evidence>
<dbReference type="PANTHER" id="PTHR31923">
    <property type="entry name" value="BSD DOMAIN-CONTAINING PROTEIN"/>
    <property type="match status" value="1"/>
</dbReference>
<dbReference type="InterPro" id="IPR035925">
    <property type="entry name" value="BSD_dom_sf"/>
</dbReference>
<feature type="domain" description="BSD" evidence="2">
    <location>
        <begin position="178"/>
        <end position="230"/>
    </location>
</feature>
<dbReference type="PROSITE" id="PS50858">
    <property type="entry name" value="BSD"/>
    <property type="match status" value="1"/>
</dbReference>
<feature type="region of interest" description="Disordered" evidence="1">
    <location>
        <begin position="1"/>
        <end position="102"/>
    </location>
</feature>
<evidence type="ECO:0000313" key="4">
    <source>
        <dbReference type="Proteomes" id="UP001140206"/>
    </source>
</evidence>
<dbReference type="Pfam" id="PF03909">
    <property type="entry name" value="BSD"/>
    <property type="match status" value="1"/>
</dbReference>
<comment type="caution">
    <text evidence="3">The sequence shown here is derived from an EMBL/GenBank/DDBJ whole genome shotgun (WGS) entry which is preliminary data.</text>
</comment>
<gene>
    <name evidence="3" type="ORF">LUZ62_072782</name>
</gene>
<reference evidence="3" key="1">
    <citation type="submission" date="2022-08" db="EMBL/GenBank/DDBJ databases">
        <authorList>
            <person name="Marques A."/>
        </authorList>
    </citation>
    <scope>NUCLEOTIDE SEQUENCE</scope>
    <source>
        <strain evidence="3">RhyPub2mFocal</strain>
        <tissue evidence="3">Leaves</tissue>
    </source>
</reference>
<feature type="compositionally biased region" description="Low complexity" evidence="1">
    <location>
        <begin position="310"/>
        <end position="326"/>
    </location>
</feature>
<feature type="compositionally biased region" description="Polar residues" evidence="1">
    <location>
        <begin position="283"/>
        <end position="294"/>
    </location>
</feature>
<proteinExistence type="predicted"/>
<evidence type="ECO:0000313" key="3">
    <source>
        <dbReference type="EMBL" id="KAJ4762407.1"/>
    </source>
</evidence>
<feature type="region of interest" description="Disordered" evidence="1">
    <location>
        <begin position="280"/>
        <end position="333"/>
    </location>
</feature>
<dbReference type="SMART" id="SM00751">
    <property type="entry name" value="BSD"/>
    <property type="match status" value="1"/>
</dbReference>
<dbReference type="SUPFAM" id="SSF140383">
    <property type="entry name" value="BSD domain-like"/>
    <property type="match status" value="1"/>
</dbReference>
<feature type="compositionally biased region" description="Acidic residues" evidence="1">
    <location>
        <begin position="412"/>
        <end position="430"/>
    </location>
</feature>
<dbReference type="Proteomes" id="UP001140206">
    <property type="component" value="Chromosome 4"/>
</dbReference>
<organism evidence="3 4">
    <name type="scientific">Rhynchospora pubera</name>
    <dbReference type="NCBI Taxonomy" id="906938"/>
    <lineage>
        <taxon>Eukaryota</taxon>
        <taxon>Viridiplantae</taxon>
        <taxon>Streptophyta</taxon>
        <taxon>Embryophyta</taxon>
        <taxon>Tracheophyta</taxon>
        <taxon>Spermatophyta</taxon>
        <taxon>Magnoliopsida</taxon>
        <taxon>Liliopsida</taxon>
        <taxon>Poales</taxon>
        <taxon>Cyperaceae</taxon>
        <taxon>Cyperoideae</taxon>
        <taxon>Rhynchosporeae</taxon>
        <taxon>Rhynchospora</taxon>
    </lineage>
</organism>
<dbReference type="PANTHER" id="PTHR31923:SF4">
    <property type="entry name" value="BSD DOMAIN-CONTAINING PROTEIN"/>
    <property type="match status" value="1"/>
</dbReference>
<protein>
    <submittedName>
        <fullName evidence="3">BSD domain-containing protein</fullName>
    </submittedName>
</protein>
<dbReference type="InterPro" id="IPR005607">
    <property type="entry name" value="BSD_dom"/>
</dbReference>
<accession>A0AAV8D7T4</accession>
<keyword evidence="4" id="KW-1185">Reference proteome</keyword>
<name>A0AAV8D7T4_9POAL</name>
<dbReference type="EMBL" id="JAMFTS010000004">
    <property type="protein sequence ID" value="KAJ4762407.1"/>
    <property type="molecule type" value="Genomic_DNA"/>
</dbReference>
<sequence>MSWLARSIAKTLLPSDDEEEDQEKPSATTSAASDDAGDPQAPTKGVKDDISELTQTLSRQFRGFASFLAPPPQSQPESKTSHEGDDDVEASDSPRKMPGIRSDFAEIGGRVRSGISKISEHVAVSEIAKIASSFLPLGSDEDEDLGVVGLTEEVLMFVEDISMHPETWLDFPLLEEESDDFEMSDLQQEHALAMEQLVPSLAALRIELCPNHMSERCFWNIYFLLVYPKLDVKDAELLFSPQIMHARMQPSSNFQSQNKEAQEYDSATVEVPILEVPTLDVPQKTSNNITTLPEQGSEEPPSKDIYDIPSSSSTAAAASLSAPSSSKVKEEETLTTIPISDVVESEKHPVEVTEVKIVDKSVIKEEEPATKAPVTVQKFEYSEDSDGDEEWLQEDTTDDTPGVSQNTANVPLEDDEDVSFSDLEDEDDKK</sequence>
<feature type="compositionally biased region" description="Acidic residues" evidence="1">
    <location>
        <begin position="382"/>
        <end position="398"/>
    </location>
</feature>
<dbReference type="Gene3D" id="1.10.3970.10">
    <property type="entry name" value="BSD domain"/>
    <property type="match status" value="1"/>
</dbReference>
<dbReference type="AlphaFoldDB" id="A0AAV8D7T4"/>
<evidence type="ECO:0000259" key="2">
    <source>
        <dbReference type="PROSITE" id="PS50858"/>
    </source>
</evidence>
<feature type="region of interest" description="Disordered" evidence="1">
    <location>
        <begin position="364"/>
        <end position="430"/>
    </location>
</feature>